<dbReference type="OrthoDB" id="2575953at2"/>
<sequence length="499" mass="55161">MKHLTIIWLFLALLLSVGQVSAQENIFLDRSFWKGNPDLETVKQKIVEGNDATALNQFAFDATIYAMLEKADDDILKYLLSLEGNPIDKNTHDSRIYLHWAAYAGLTDIVEHLLNEGSSVTKLDSHGYTPLAFAVNAGQTNPELFEAFEKYGINLLEEKNDSGANLLLLAAPSLSNEAELDYFLEKGFELGSKDDIGNGIFNYTAKKGNAEFLDLLIKKGVDYKSLNAAGGNAFLFAVQGGRVYSNPLSVYEYLRDLGIEPNVVTKEGYTPLHRLAYSNTDPAIFEFFLAAGADVNQKDADGNTPFLNAVYRNELAMVKLLSKDVKDFNIANNNGETALMLAVQRNSPEVVKFLLDKGGNAFAKAENGNTVAYYLLESFDSGNPSTFIDKLKLLQDKDVQFNTTQAEGNTLLHLAAKANDLELLKRIAAFDIDIDAKNDEGLTALHVAAMKAADDKMMKYLISKGADTKVKTDFEETVYDLAIENEMLQKQNTSLNFLK</sequence>
<feature type="repeat" description="ANK" evidence="2">
    <location>
        <begin position="334"/>
        <end position="366"/>
    </location>
</feature>
<feature type="repeat" description="ANK" evidence="2">
    <location>
        <begin position="93"/>
        <end position="125"/>
    </location>
</feature>
<feature type="repeat" description="ANK" evidence="2">
    <location>
        <begin position="407"/>
        <end position="439"/>
    </location>
</feature>
<name>A0A1M5ZR17_9FLAO</name>
<accession>A0A1M5ZR17</accession>
<feature type="chain" id="PRO_5009915493" evidence="3">
    <location>
        <begin position="23"/>
        <end position="499"/>
    </location>
</feature>
<reference evidence="5" key="1">
    <citation type="submission" date="2016-11" db="EMBL/GenBank/DDBJ databases">
        <authorList>
            <person name="Varghese N."/>
            <person name="Submissions S."/>
        </authorList>
    </citation>
    <scope>NUCLEOTIDE SEQUENCE [LARGE SCALE GENOMIC DNA]</scope>
    <source>
        <strain evidence="5">DSM 19859</strain>
    </source>
</reference>
<gene>
    <name evidence="4" type="ORF">SAMN04487999_3392</name>
</gene>
<evidence type="ECO:0000256" key="3">
    <source>
        <dbReference type="SAM" id="SignalP"/>
    </source>
</evidence>
<dbReference type="PROSITE" id="PS50088">
    <property type="entry name" value="ANK_REPEAT"/>
    <property type="match status" value="5"/>
</dbReference>
<proteinExistence type="predicted"/>
<keyword evidence="1" id="KW-0677">Repeat</keyword>
<feature type="signal peptide" evidence="3">
    <location>
        <begin position="1"/>
        <end position="22"/>
    </location>
</feature>
<dbReference type="Pfam" id="PF12796">
    <property type="entry name" value="Ank_2"/>
    <property type="match status" value="3"/>
</dbReference>
<organism evidence="4 5">
    <name type="scientific">Leeuwenhoekiella palythoae</name>
    <dbReference type="NCBI Taxonomy" id="573501"/>
    <lineage>
        <taxon>Bacteria</taxon>
        <taxon>Pseudomonadati</taxon>
        <taxon>Bacteroidota</taxon>
        <taxon>Flavobacteriia</taxon>
        <taxon>Flavobacteriales</taxon>
        <taxon>Flavobacteriaceae</taxon>
        <taxon>Leeuwenhoekiella</taxon>
    </lineage>
</organism>
<dbReference type="AlphaFoldDB" id="A0A1M5ZR17"/>
<dbReference type="PANTHER" id="PTHR24161">
    <property type="entry name" value="ANK_REP_REGION DOMAIN-CONTAINING PROTEIN-RELATED"/>
    <property type="match status" value="1"/>
</dbReference>
<dbReference type="PANTHER" id="PTHR24161:SF85">
    <property type="entry name" value="PALMITOYLTRANSFERASE HIP14"/>
    <property type="match status" value="1"/>
</dbReference>
<dbReference type="SMART" id="SM00248">
    <property type="entry name" value="ANK"/>
    <property type="match status" value="9"/>
</dbReference>
<evidence type="ECO:0000256" key="1">
    <source>
        <dbReference type="ARBA" id="ARBA00022737"/>
    </source>
</evidence>
<dbReference type="Proteomes" id="UP000184240">
    <property type="component" value="Unassembled WGS sequence"/>
</dbReference>
<keyword evidence="3" id="KW-0732">Signal</keyword>
<dbReference type="Gene3D" id="1.25.40.20">
    <property type="entry name" value="Ankyrin repeat-containing domain"/>
    <property type="match status" value="2"/>
</dbReference>
<dbReference type="EMBL" id="FQXT01000008">
    <property type="protein sequence ID" value="SHI26644.1"/>
    <property type="molecule type" value="Genomic_DNA"/>
</dbReference>
<dbReference type="InterPro" id="IPR036770">
    <property type="entry name" value="Ankyrin_rpt-contain_sf"/>
</dbReference>
<dbReference type="STRING" id="573501.SAMN04487999_3392"/>
<evidence type="ECO:0000313" key="4">
    <source>
        <dbReference type="EMBL" id="SHI26644.1"/>
    </source>
</evidence>
<dbReference type="PROSITE" id="PS50297">
    <property type="entry name" value="ANK_REP_REGION"/>
    <property type="match status" value="4"/>
</dbReference>
<protein>
    <submittedName>
        <fullName evidence="4">Ankyrin repeat</fullName>
    </submittedName>
</protein>
<dbReference type="InterPro" id="IPR002110">
    <property type="entry name" value="Ankyrin_rpt"/>
</dbReference>
<dbReference type="SUPFAM" id="SSF48403">
    <property type="entry name" value="Ankyrin repeat"/>
    <property type="match status" value="2"/>
</dbReference>
<feature type="repeat" description="ANK" evidence="2">
    <location>
        <begin position="267"/>
        <end position="300"/>
    </location>
</feature>
<keyword evidence="2" id="KW-0040">ANK repeat</keyword>
<feature type="repeat" description="ANK" evidence="2">
    <location>
        <begin position="440"/>
        <end position="473"/>
    </location>
</feature>
<dbReference type="RefSeq" id="WP_072985134.1">
    <property type="nucleotide sequence ID" value="NZ_FQXT01000008.1"/>
</dbReference>
<dbReference type="PRINTS" id="PR01415">
    <property type="entry name" value="ANKYRIN"/>
</dbReference>
<evidence type="ECO:0000313" key="5">
    <source>
        <dbReference type="Proteomes" id="UP000184240"/>
    </source>
</evidence>
<evidence type="ECO:0000256" key="2">
    <source>
        <dbReference type="PROSITE-ProRule" id="PRU00023"/>
    </source>
</evidence>